<protein>
    <submittedName>
        <fullName evidence="6">Sensor histidine kinase</fullName>
    </submittedName>
</protein>
<gene>
    <name evidence="6" type="ORF">GCM10009092_41750</name>
</gene>
<dbReference type="RefSeq" id="WP_343847355.1">
    <property type="nucleotide sequence ID" value="NZ_BAAAEI010000030.1"/>
</dbReference>
<keyword evidence="1" id="KW-0808">Transferase</keyword>
<dbReference type="Gene3D" id="1.20.5.1930">
    <property type="match status" value="1"/>
</dbReference>
<dbReference type="CDD" id="cd16917">
    <property type="entry name" value="HATPase_UhpB-NarQ-NarX-like"/>
    <property type="match status" value="1"/>
</dbReference>
<dbReference type="SUPFAM" id="SSF55874">
    <property type="entry name" value="ATPase domain of HSP90 chaperone/DNA topoisomerase II/histidine kinase"/>
    <property type="match status" value="1"/>
</dbReference>
<keyword evidence="4" id="KW-0812">Transmembrane</keyword>
<evidence type="ECO:0000313" key="7">
    <source>
        <dbReference type="Proteomes" id="UP001501757"/>
    </source>
</evidence>
<dbReference type="InterPro" id="IPR036259">
    <property type="entry name" value="MFS_trans_sf"/>
</dbReference>
<evidence type="ECO:0000256" key="4">
    <source>
        <dbReference type="SAM" id="Phobius"/>
    </source>
</evidence>
<keyword evidence="3" id="KW-0902">Two-component regulatory system</keyword>
<organism evidence="6 7">
    <name type="scientific">Bowmanella denitrificans</name>
    <dbReference type="NCBI Taxonomy" id="366582"/>
    <lineage>
        <taxon>Bacteria</taxon>
        <taxon>Pseudomonadati</taxon>
        <taxon>Pseudomonadota</taxon>
        <taxon>Gammaproteobacteria</taxon>
        <taxon>Alteromonadales</taxon>
        <taxon>Alteromonadaceae</taxon>
        <taxon>Bowmanella</taxon>
    </lineage>
</organism>
<feature type="transmembrane region" description="Helical" evidence="4">
    <location>
        <begin position="12"/>
        <end position="35"/>
    </location>
</feature>
<keyword evidence="4" id="KW-0472">Membrane</keyword>
<sequence length="378" mass="42283">MKRTNRLKYKVIGLELGLGLLTWTVISFVTLYFWLHGDANFQSYLAPNPMAIAFVCLLLVLFLAGYLERLLGRRALWIGPLVQFLCLLALMWLFPNGLVLVLGIMLVAHLGELFVKPWICVLICLIIPAINFLWSPMEYGLVNTALFITLNLFALLVSTRLEAERRAKEANAHLLRELRATQSLLHTTTRRDERLRIARDLHDVLGHHLTALSIQLEVANQLSRDTAQKHIQRAQELAKLLLSDVREAVADIRRSNQLDIASAIQTLIQDLNSLDIALEVADDLVITDARVAEALFRCAQEAITNVLKHSDANHCRLRLDKHQGVVKLLVADNGSNNKQVVAGHGLSGMRERLNKLDGDLQFENSGSGFCLIASVPDS</sequence>
<evidence type="ECO:0000256" key="1">
    <source>
        <dbReference type="ARBA" id="ARBA00022679"/>
    </source>
</evidence>
<dbReference type="Proteomes" id="UP001501757">
    <property type="component" value="Unassembled WGS sequence"/>
</dbReference>
<feature type="transmembrane region" description="Helical" evidence="4">
    <location>
        <begin position="50"/>
        <end position="68"/>
    </location>
</feature>
<dbReference type="Gene3D" id="3.30.565.10">
    <property type="entry name" value="Histidine kinase-like ATPase, C-terminal domain"/>
    <property type="match status" value="1"/>
</dbReference>
<dbReference type="Pfam" id="PF07730">
    <property type="entry name" value="HisKA_3"/>
    <property type="match status" value="1"/>
</dbReference>
<dbReference type="EMBL" id="BAAAEI010000030">
    <property type="protein sequence ID" value="GAA0373206.1"/>
    <property type="molecule type" value="Genomic_DNA"/>
</dbReference>
<feature type="transmembrane region" description="Helical" evidence="4">
    <location>
        <begin position="141"/>
        <end position="161"/>
    </location>
</feature>
<keyword evidence="4" id="KW-1133">Transmembrane helix</keyword>
<comment type="caution">
    <text evidence="6">The sequence shown here is derived from an EMBL/GenBank/DDBJ whole genome shotgun (WGS) entry which is preliminary data.</text>
</comment>
<name>A0ABN0XV94_9ALTE</name>
<dbReference type="PANTHER" id="PTHR24421">
    <property type="entry name" value="NITRATE/NITRITE SENSOR PROTEIN NARX-RELATED"/>
    <property type="match status" value="1"/>
</dbReference>
<proteinExistence type="predicted"/>
<keyword evidence="7" id="KW-1185">Reference proteome</keyword>
<keyword evidence="2 6" id="KW-0418">Kinase</keyword>
<evidence type="ECO:0000313" key="6">
    <source>
        <dbReference type="EMBL" id="GAA0373206.1"/>
    </source>
</evidence>
<dbReference type="GO" id="GO:0016301">
    <property type="term" value="F:kinase activity"/>
    <property type="evidence" value="ECO:0007669"/>
    <property type="project" value="UniProtKB-KW"/>
</dbReference>
<dbReference type="InterPro" id="IPR050482">
    <property type="entry name" value="Sensor_HK_TwoCompSys"/>
</dbReference>
<evidence type="ECO:0000256" key="2">
    <source>
        <dbReference type="ARBA" id="ARBA00022777"/>
    </source>
</evidence>
<reference evidence="6 7" key="1">
    <citation type="journal article" date="2019" name="Int. J. Syst. Evol. Microbiol.">
        <title>The Global Catalogue of Microorganisms (GCM) 10K type strain sequencing project: providing services to taxonomists for standard genome sequencing and annotation.</title>
        <authorList>
            <consortium name="The Broad Institute Genomics Platform"/>
            <consortium name="The Broad Institute Genome Sequencing Center for Infectious Disease"/>
            <person name="Wu L."/>
            <person name="Ma J."/>
        </authorList>
    </citation>
    <scope>NUCLEOTIDE SEQUENCE [LARGE SCALE GENOMIC DNA]</scope>
    <source>
        <strain evidence="6 7">JCM 13378</strain>
    </source>
</reference>
<dbReference type="InterPro" id="IPR011712">
    <property type="entry name" value="Sig_transdc_His_kin_sub3_dim/P"/>
</dbReference>
<feature type="domain" description="Signal transduction histidine kinase subgroup 3 dimerisation and phosphoacceptor" evidence="5">
    <location>
        <begin position="193"/>
        <end position="255"/>
    </location>
</feature>
<evidence type="ECO:0000256" key="3">
    <source>
        <dbReference type="ARBA" id="ARBA00023012"/>
    </source>
</evidence>
<accession>A0ABN0XV94</accession>
<feature type="transmembrane region" description="Helical" evidence="4">
    <location>
        <begin position="114"/>
        <end position="134"/>
    </location>
</feature>
<dbReference type="PANTHER" id="PTHR24421:SF59">
    <property type="entry name" value="OXYGEN SENSOR HISTIDINE KINASE NREB"/>
    <property type="match status" value="1"/>
</dbReference>
<dbReference type="SUPFAM" id="SSF103473">
    <property type="entry name" value="MFS general substrate transporter"/>
    <property type="match status" value="1"/>
</dbReference>
<dbReference type="InterPro" id="IPR036890">
    <property type="entry name" value="HATPase_C_sf"/>
</dbReference>
<evidence type="ECO:0000259" key="5">
    <source>
        <dbReference type="Pfam" id="PF07730"/>
    </source>
</evidence>